<evidence type="ECO:0000256" key="1">
    <source>
        <dbReference type="ARBA" id="ARBA00002512"/>
    </source>
</evidence>
<dbReference type="GO" id="GO:0043332">
    <property type="term" value="C:mating projection tip"/>
    <property type="evidence" value="ECO:0007669"/>
    <property type="project" value="UniProtKB-UniRule"/>
</dbReference>
<feature type="region of interest" description="Disordered" evidence="11">
    <location>
        <begin position="1"/>
        <end position="39"/>
    </location>
</feature>
<keyword evidence="6 10" id="KW-0184">Conjugation</keyword>
<dbReference type="InterPro" id="IPR026777">
    <property type="entry name" value="PRM1"/>
</dbReference>
<dbReference type="GO" id="GO:0005886">
    <property type="term" value="C:plasma membrane"/>
    <property type="evidence" value="ECO:0007669"/>
    <property type="project" value="UniProtKB-SubCell"/>
</dbReference>
<keyword evidence="4 10" id="KW-1003">Cell membrane</keyword>
<feature type="transmembrane region" description="Helical" evidence="10">
    <location>
        <begin position="325"/>
        <end position="343"/>
    </location>
</feature>
<dbReference type="Proteomes" id="UP000765509">
    <property type="component" value="Unassembled WGS sequence"/>
</dbReference>
<sequence length="747" mass="81390">MPALFTKPPSSPLRANFPPPYMSPRRPRSSTALSSTMVTPTSSGLQPYLGLRARVSLAWLAYPILVLLLVLIQLFLTLQSIQDGVSDAKQRLLASCSGVEGAASVAVSIPHFMAEQTNDALVIGAERIVHGLAVVLDISIRAIEAIVLYIIDTYRSLYLCLAEFVVRASLALLIAAAEEAEKVFAEAVNGIRTAIQSTIGAAESVFNGAINDLNKLPLVHIQPPKLDIPDLGALQNVKVPTGLSDALIKLNTTLPTLAELRDSLDKLVTTPFEAMRLEVTDKLSKATIDRNLLQIPPQKTVKFCQNLDTSFIDEIGKILSSGIKLIILAILIVIIIITLCNMLKEWFLWKRRLIHLQRSRNAWLSSSVHSLSSPKLLSFLQSMQNPLVSRLTNRFSAKGASSHRVPWLLAYLTWPSALMFLGAGLLGLLVVEGQLAALDRLRNRAVQQANSGVTDLTQLVANRINQETGNSSAAFANSTNTVILRFQNDVNDHMLGWAGTTTTTLNNTLVSFYDGLTRAVSATFDNTPLRNPALELLNCLLGSKVAGIEKALTFIHDNAHVELPTVSPTVLMITPRQTQDLVSSFNSESPQISPDAEAGADQTPATRYVDKLIDRYVKALHKQRVTYLLILGCYLVVIIFSLIGIAWDIIRRRRSGGTQDNSQPKAMDEKPQASDAPITQSGLKGKGRNEIRLPTPSLPKLFRPSHPSPSPPKFSDIANKIHLVSKFSPITPSPSSGSKWPAGKAKP</sequence>
<evidence type="ECO:0000256" key="4">
    <source>
        <dbReference type="ARBA" id="ARBA00022475"/>
    </source>
</evidence>
<feature type="transmembrane region" description="Helical" evidence="10">
    <location>
        <begin position="408"/>
        <end position="431"/>
    </location>
</feature>
<keyword evidence="13" id="KW-1185">Reference proteome</keyword>
<keyword evidence="8 10" id="KW-0472">Membrane</keyword>
<dbReference type="OrthoDB" id="10248838at2759"/>
<reference evidence="12" key="1">
    <citation type="submission" date="2021-03" db="EMBL/GenBank/DDBJ databases">
        <title>Draft genome sequence of rust myrtle Austropuccinia psidii MF-1, a brazilian biotype.</title>
        <authorList>
            <person name="Quecine M.C."/>
            <person name="Pachon D.M.R."/>
            <person name="Bonatelli M.L."/>
            <person name="Correr F.H."/>
            <person name="Franceschini L.M."/>
            <person name="Leite T.F."/>
            <person name="Margarido G.R.A."/>
            <person name="Almeida C.A."/>
            <person name="Ferrarezi J.A."/>
            <person name="Labate C.A."/>
        </authorList>
    </citation>
    <scope>NUCLEOTIDE SEQUENCE</scope>
    <source>
        <strain evidence="12">MF-1</strain>
    </source>
</reference>
<comment type="subcellular location">
    <subcellularLocation>
        <location evidence="2 10">Cell membrane</location>
        <topology evidence="2 10">Multi-pass membrane protein</topology>
    </subcellularLocation>
</comment>
<comment type="similarity">
    <text evidence="3 10">Belongs to the PRM1 family.</text>
</comment>
<dbReference type="AlphaFoldDB" id="A0A9Q3DYV0"/>
<evidence type="ECO:0000313" key="13">
    <source>
        <dbReference type="Proteomes" id="UP000765509"/>
    </source>
</evidence>
<accession>A0A9Q3DYV0</accession>
<dbReference type="GO" id="GO:0032220">
    <property type="term" value="P:plasma membrane fusion involved in cytogamy"/>
    <property type="evidence" value="ECO:0007669"/>
    <property type="project" value="TreeGrafter"/>
</dbReference>
<dbReference type="PANTHER" id="PTHR31030">
    <property type="entry name" value="PLASMA MEMBRANE FUSION PROTEIN PRM1"/>
    <property type="match status" value="1"/>
</dbReference>
<keyword evidence="5 10" id="KW-0812">Transmembrane</keyword>
<organism evidence="12 13">
    <name type="scientific">Austropuccinia psidii MF-1</name>
    <dbReference type="NCBI Taxonomy" id="1389203"/>
    <lineage>
        <taxon>Eukaryota</taxon>
        <taxon>Fungi</taxon>
        <taxon>Dikarya</taxon>
        <taxon>Basidiomycota</taxon>
        <taxon>Pucciniomycotina</taxon>
        <taxon>Pucciniomycetes</taxon>
        <taxon>Pucciniales</taxon>
        <taxon>Sphaerophragmiaceae</taxon>
        <taxon>Austropuccinia</taxon>
    </lineage>
</organism>
<name>A0A9Q3DYV0_9BASI</name>
<evidence type="ECO:0000313" key="12">
    <source>
        <dbReference type="EMBL" id="MBW0512715.1"/>
    </source>
</evidence>
<dbReference type="PANTHER" id="PTHR31030:SF1">
    <property type="entry name" value="PLASMA MEMBRANE FUSION PROTEIN PRM1"/>
    <property type="match status" value="1"/>
</dbReference>
<dbReference type="EMBL" id="AVOT02022954">
    <property type="protein sequence ID" value="MBW0512715.1"/>
    <property type="molecule type" value="Genomic_DNA"/>
</dbReference>
<evidence type="ECO:0000256" key="9">
    <source>
        <dbReference type="ARBA" id="ARBA00023180"/>
    </source>
</evidence>
<gene>
    <name evidence="12" type="ORF">O181_052430</name>
</gene>
<comment type="caution">
    <text evidence="10">Lacks conserved residue(s) required for the propagation of feature annotation.</text>
</comment>
<keyword evidence="9" id="KW-0325">Glycoprotein</keyword>
<feature type="region of interest" description="Disordered" evidence="11">
    <location>
        <begin position="655"/>
        <end position="747"/>
    </location>
</feature>
<evidence type="ECO:0000256" key="10">
    <source>
        <dbReference type="RuleBase" id="RU366035"/>
    </source>
</evidence>
<protein>
    <recommendedName>
        <fullName evidence="10">Plasma membrane fusion protein PRM1</fullName>
    </recommendedName>
</protein>
<feature type="transmembrane region" description="Helical" evidence="10">
    <location>
        <begin position="57"/>
        <end position="76"/>
    </location>
</feature>
<keyword evidence="7 10" id="KW-1133">Transmembrane helix</keyword>
<evidence type="ECO:0000256" key="7">
    <source>
        <dbReference type="ARBA" id="ARBA00022989"/>
    </source>
</evidence>
<feature type="compositionally biased region" description="Polar residues" evidence="11">
    <location>
        <begin position="728"/>
        <end position="738"/>
    </location>
</feature>
<evidence type="ECO:0000256" key="6">
    <source>
        <dbReference type="ARBA" id="ARBA00022971"/>
    </source>
</evidence>
<feature type="transmembrane region" description="Helical" evidence="10">
    <location>
        <begin position="625"/>
        <end position="647"/>
    </location>
</feature>
<comment type="caution">
    <text evidence="12">The sequence shown here is derived from an EMBL/GenBank/DDBJ whole genome shotgun (WGS) entry which is preliminary data.</text>
</comment>
<evidence type="ECO:0000256" key="11">
    <source>
        <dbReference type="SAM" id="MobiDB-lite"/>
    </source>
</evidence>
<proteinExistence type="inferred from homology"/>
<evidence type="ECO:0000256" key="3">
    <source>
        <dbReference type="ARBA" id="ARBA00010780"/>
    </source>
</evidence>
<comment type="function">
    <text evidence="1 10">Involved in cell fusion during mating by stabilizing the plasma membrane fusion event.</text>
</comment>
<evidence type="ECO:0000256" key="8">
    <source>
        <dbReference type="ARBA" id="ARBA00023136"/>
    </source>
</evidence>
<evidence type="ECO:0000256" key="5">
    <source>
        <dbReference type="ARBA" id="ARBA00022692"/>
    </source>
</evidence>
<evidence type="ECO:0000256" key="2">
    <source>
        <dbReference type="ARBA" id="ARBA00004651"/>
    </source>
</evidence>